<dbReference type="Pfam" id="PF00145">
    <property type="entry name" value="DNA_methylase"/>
    <property type="match status" value="1"/>
</dbReference>
<protein>
    <recommendedName>
        <fullName evidence="8">Cytosine-specific methyltransferase</fullName>
        <ecNumber evidence="8">2.1.1.37</ecNumber>
    </recommendedName>
</protein>
<dbReference type="Proteomes" id="UP001609186">
    <property type="component" value="Unassembled WGS sequence"/>
</dbReference>
<dbReference type="GO" id="GO:0032259">
    <property type="term" value="P:methylation"/>
    <property type="evidence" value="ECO:0007669"/>
    <property type="project" value="UniProtKB-KW"/>
</dbReference>
<evidence type="ECO:0000256" key="5">
    <source>
        <dbReference type="ARBA" id="ARBA00047422"/>
    </source>
</evidence>
<evidence type="ECO:0000256" key="7">
    <source>
        <dbReference type="RuleBase" id="RU000416"/>
    </source>
</evidence>
<dbReference type="PRINTS" id="PR00105">
    <property type="entry name" value="C5METTRFRASE"/>
</dbReference>
<keyword evidence="2 6" id="KW-0808">Transferase</keyword>
<comment type="caution">
    <text evidence="9">The sequence shown here is derived from an EMBL/GenBank/DDBJ whole genome shotgun (WGS) entry which is preliminary data.</text>
</comment>
<dbReference type="InterPro" id="IPR001525">
    <property type="entry name" value="C5_MeTfrase"/>
</dbReference>
<keyword evidence="3 6" id="KW-0949">S-adenosyl-L-methionine</keyword>
<evidence type="ECO:0000256" key="1">
    <source>
        <dbReference type="ARBA" id="ARBA00022603"/>
    </source>
</evidence>
<comment type="similarity">
    <text evidence="6 7">Belongs to the class I-like SAM-binding methyltransferase superfamily. C5-methyltransferase family.</text>
</comment>
<dbReference type="SUPFAM" id="SSF53335">
    <property type="entry name" value="S-adenosyl-L-methionine-dependent methyltransferases"/>
    <property type="match status" value="1"/>
</dbReference>
<dbReference type="PROSITE" id="PS51679">
    <property type="entry name" value="SAM_MT_C5"/>
    <property type="match status" value="1"/>
</dbReference>
<evidence type="ECO:0000256" key="6">
    <source>
        <dbReference type="PROSITE-ProRule" id="PRU01016"/>
    </source>
</evidence>
<dbReference type="PROSITE" id="PS00094">
    <property type="entry name" value="C5_MTASE_1"/>
    <property type="match status" value="1"/>
</dbReference>
<accession>A0ABW7KVE2</accession>
<comment type="catalytic activity">
    <reaction evidence="5 8">
        <text>a 2'-deoxycytidine in DNA + S-adenosyl-L-methionine = a 5-methyl-2'-deoxycytidine in DNA + S-adenosyl-L-homocysteine + H(+)</text>
        <dbReference type="Rhea" id="RHEA:13681"/>
        <dbReference type="Rhea" id="RHEA-COMP:11369"/>
        <dbReference type="Rhea" id="RHEA-COMP:11370"/>
        <dbReference type="ChEBI" id="CHEBI:15378"/>
        <dbReference type="ChEBI" id="CHEBI:57856"/>
        <dbReference type="ChEBI" id="CHEBI:59789"/>
        <dbReference type="ChEBI" id="CHEBI:85452"/>
        <dbReference type="ChEBI" id="CHEBI:85454"/>
        <dbReference type="EC" id="2.1.1.37"/>
    </reaction>
</comment>
<dbReference type="InterPro" id="IPR018117">
    <property type="entry name" value="C5_DNA_meth_AS"/>
</dbReference>
<dbReference type="RefSeq" id="WP_395128337.1">
    <property type="nucleotide sequence ID" value="NZ_JBIMPM010000001.1"/>
</dbReference>
<evidence type="ECO:0000256" key="2">
    <source>
        <dbReference type="ARBA" id="ARBA00022679"/>
    </source>
</evidence>
<dbReference type="Gene3D" id="3.40.50.150">
    <property type="entry name" value="Vaccinia Virus protein VP39"/>
    <property type="match status" value="1"/>
</dbReference>
<organism evidence="9 10">
    <name type="scientific">Burkholderia semiarida</name>
    <dbReference type="NCBI Taxonomy" id="2843303"/>
    <lineage>
        <taxon>Bacteria</taxon>
        <taxon>Pseudomonadati</taxon>
        <taxon>Pseudomonadota</taxon>
        <taxon>Betaproteobacteria</taxon>
        <taxon>Burkholderiales</taxon>
        <taxon>Burkholderiaceae</taxon>
        <taxon>Burkholderia</taxon>
        <taxon>Burkholderia cepacia complex</taxon>
    </lineage>
</organism>
<evidence type="ECO:0000256" key="3">
    <source>
        <dbReference type="ARBA" id="ARBA00022691"/>
    </source>
</evidence>
<feature type="active site" evidence="6">
    <location>
        <position position="73"/>
    </location>
</feature>
<dbReference type="GO" id="GO:0003886">
    <property type="term" value="F:DNA (cytosine-5-)-methyltransferase activity"/>
    <property type="evidence" value="ECO:0007669"/>
    <property type="project" value="UniProtKB-EC"/>
</dbReference>
<gene>
    <name evidence="9" type="primary">dcm</name>
    <name evidence="9" type="ORF">ACGTRS_01250</name>
</gene>
<evidence type="ECO:0000256" key="8">
    <source>
        <dbReference type="RuleBase" id="RU000417"/>
    </source>
</evidence>
<dbReference type="EMBL" id="JBIMPM010000001">
    <property type="protein sequence ID" value="MFH5249849.1"/>
    <property type="molecule type" value="Genomic_DNA"/>
</dbReference>
<evidence type="ECO:0000313" key="9">
    <source>
        <dbReference type="EMBL" id="MFH5249849.1"/>
    </source>
</evidence>
<evidence type="ECO:0000313" key="10">
    <source>
        <dbReference type="Proteomes" id="UP001609186"/>
    </source>
</evidence>
<dbReference type="PANTHER" id="PTHR10629:SF52">
    <property type="entry name" value="DNA (CYTOSINE-5)-METHYLTRANSFERASE 1"/>
    <property type="match status" value="1"/>
</dbReference>
<keyword evidence="4" id="KW-0680">Restriction system</keyword>
<sequence length="438" mass="47000">MTIRFGSICSGIESASCAWHPLGWQTAFVSEIDPFPCAVLAHHYPTVPNLGDMTKFKEWPDAAIDLLVGGTPCQSFSVAGLRKGLADPRGNLMLTYLAVAERYAPRWLVWENVPGVLSSNGGRDFGTLLGGLAELGYGYAYRVLDAQYFGVAQRRRRVFVVGHVGDWRRAAAVLFERESLLRHPAPSRKTRQGIAPTLSTRTRGDGELGTDFDCEGELIPQIARALTTSNQRIDAETETATLLVAHALRGEGFDASEDGTGRGTPLVPVPFDTTQITSRANRSRPRAGDPCHPIAAGAHAPAIAFDCKASGQNGFGVGEIASTMRSMGHANSHQNAGGHLAVAFQCQGSNVGKMGTLRGGNGNVTGGVPFAQYGSAVRRLTPRECERLQGFPDDYTRITVRGKPAADGPRYKALGNSMAVPVMHWIGERIELVESLTT</sequence>
<proteinExistence type="inferred from homology"/>
<dbReference type="Gene3D" id="3.90.120.10">
    <property type="entry name" value="DNA Methylase, subunit A, domain 2"/>
    <property type="match status" value="1"/>
</dbReference>
<dbReference type="InterPro" id="IPR029063">
    <property type="entry name" value="SAM-dependent_MTases_sf"/>
</dbReference>
<keyword evidence="1 6" id="KW-0489">Methyltransferase</keyword>
<evidence type="ECO:0000256" key="4">
    <source>
        <dbReference type="ARBA" id="ARBA00022747"/>
    </source>
</evidence>
<dbReference type="PANTHER" id="PTHR10629">
    <property type="entry name" value="CYTOSINE-SPECIFIC METHYLTRANSFERASE"/>
    <property type="match status" value="1"/>
</dbReference>
<dbReference type="InterPro" id="IPR050390">
    <property type="entry name" value="C5-Methyltransferase"/>
</dbReference>
<dbReference type="NCBIfam" id="TIGR00675">
    <property type="entry name" value="dcm"/>
    <property type="match status" value="1"/>
</dbReference>
<dbReference type="EC" id="2.1.1.37" evidence="8"/>
<reference evidence="9 10" key="1">
    <citation type="submission" date="2024-10" db="EMBL/GenBank/DDBJ databases">
        <title>Burkholderia semiarida in Mexico.</title>
        <authorList>
            <person name="Estrada P."/>
        </authorList>
    </citation>
    <scope>NUCLEOTIDE SEQUENCE [LARGE SCALE GENOMIC DNA]</scope>
    <source>
        <strain evidence="9 10">CLM7-1</strain>
    </source>
</reference>
<name>A0ABW7KVE2_9BURK</name>
<keyword evidence="10" id="KW-1185">Reference proteome</keyword>